<comment type="caution">
    <text evidence="1">The sequence shown here is derived from an EMBL/GenBank/DDBJ whole genome shotgun (WGS) entry which is preliminary data.</text>
</comment>
<sequence length="164" mass="15865">MRLQGSVALIVPPGSRAPVLPPWVAGGTVGRMEITRLQPAGLVVSPAFSHVAVVPAGATTIYVGGQNGVDATGAVVSADVAEQAVRAIENAEVALAAGGATLADVVQWTVLVVADANLGAAYGAIAPRLAGAGAPALVTAARVVGLGVPGALIEVSAVAALLPA</sequence>
<dbReference type="InterPro" id="IPR035959">
    <property type="entry name" value="RutC-like_sf"/>
</dbReference>
<evidence type="ECO:0000313" key="2">
    <source>
        <dbReference type="Proteomes" id="UP000321798"/>
    </source>
</evidence>
<dbReference type="SUPFAM" id="SSF55298">
    <property type="entry name" value="YjgF-like"/>
    <property type="match status" value="1"/>
</dbReference>
<dbReference type="Gene3D" id="3.30.1330.40">
    <property type="entry name" value="RutC-like"/>
    <property type="match status" value="1"/>
</dbReference>
<accession>A0A512PCZ3</accession>
<protein>
    <recommendedName>
        <fullName evidence="3">Enamine deaminase RidA</fullName>
    </recommendedName>
</protein>
<proteinExistence type="predicted"/>
<evidence type="ECO:0008006" key="3">
    <source>
        <dbReference type="Google" id="ProtNLM"/>
    </source>
</evidence>
<dbReference type="AlphaFoldDB" id="A0A512PCZ3"/>
<dbReference type="InterPro" id="IPR006175">
    <property type="entry name" value="YjgF/YER057c/UK114"/>
</dbReference>
<evidence type="ECO:0000313" key="1">
    <source>
        <dbReference type="EMBL" id="GEP69058.1"/>
    </source>
</evidence>
<keyword evidence="2" id="KW-1185">Reference proteome</keyword>
<dbReference type="Proteomes" id="UP000321798">
    <property type="component" value="Unassembled WGS sequence"/>
</dbReference>
<reference evidence="1 2" key="1">
    <citation type="submission" date="2019-07" db="EMBL/GenBank/DDBJ databases">
        <title>Whole genome shotgun sequence of Cellulomonas soli NBRC 109434.</title>
        <authorList>
            <person name="Hosoyama A."/>
            <person name="Uohara A."/>
            <person name="Ohji S."/>
            <person name="Ichikawa N."/>
        </authorList>
    </citation>
    <scope>NUCLEOTIDE SEQUENCE [LARGE SCALE GENOMIC DNA]</scope>
    <source>
        <strain evidence="1 2">NBRC 109434</strain>
    </source>
</reference>
<dbReference type="Pfam" id="PF01042">
    <property type="entry name" value="Ribonuc_L-PSP"/>
    <property type="match status" value="1"/>
</dbReference>
<organism evidence="1 2">
    <name type="scientific">Cellulomonas soli</name>
    <dbReference type="NCBI Taxonomy" id="931535"/>
    <lineage>
        <taxon>Bacteria</taxon>
        <taxon>Bacillati</taxon>
        <taxon>Actinomycetota</taxon>
        <taxon>Actinomycetes</taxon>
        <taxon>Micrococcales</taxon>
        <taxon>Cellulomonadaceae</taxon>
        <taxon>Cellulomonas</taxon>
    </lineage>
</organism>
<name>A0A512PCZ3_9CELL</name>
<gene>
    <name evidence="1" type="ORF">CSO01_17730</name>
</gene>
<dbReference type="EMBL" id="BKAL01000005">
    <property type="protein sequence ID" value="GEP69058.1"/>
    <property type="molecule type" value="Genomic_DNA"/>
</dbReference>
<dbReference type="CDD" id="cd00448">
    <property type="entry name" value="YjgF_YER057c_UK114_family"/>
    <property type="match status" value="1"/>
</dbReference>